<name>A0A0M0HJ64_VIBNE</name>
<dbReference type="EMBL" id="LHPJ01000026">
    <property type="protein sequence ID" value="KOO02046.1"/>
    <property type="molecule type" value="Genomic_DNA"/>
</dbReference>
<accession>A0A0M0HJ64</accession>
<keyword evidence="1" id="KW-0732">Signal</keyword>
<protein>
    <recommendedName>
        <fullName evidence="4">DUF2780 domain-containing protein</fullName>
    </recommendedName>
</protein>
<dbReference type="AlphaFoldDB" id="A0A0M0HJ64"/>
<evidence type="ECO:0000313" key="3">
    <source>
        <dbReference type="Proteomes" id="UP000037515"/>
    </source>
</evidence>
<feature type="chain" id="PRO_5005599996" description="DUF2780 domain-containing protein" evidence="1">
    <location>
        <begin position="23"/>
        <end position="169"/>
    </location>
</feature>
<evidence type="ECO:0008006" key="4">
    <source>
        <dbReference type="Google" id="ProtNLM"/>
    </source>
</evidence>
<dbReference type="PATRIC" id="fig|693.5.peg.3609"/>
<dbReference type="RefSeq" id="WP_053397136.1">
    <property type="nucleotide sequence ID" value="NZ_CANLZT010000014.1"/>
</dbReference>
<keyword evidence="3" id="KW-1185">Reference proteome</keyword>
<gene>
    <name evidence="2" type="ORF">AKJ17_17765</name>
</gene>
<organism evidence="2 3">
    <name type="scientific">Vibrio nereis</name>
    <dbReference type="NCBI Taxonomy" id="693"/>
    <lineage>
        <taxon>Bacteria</taxon>
        <taxon>Pseudomonadati</taxon>
        <taxon>Pseudomonadota</taxon>
        <taxon>Gammaproteobacteria</taxon>
        <taxon>Vibrionales</taxon>
        <taxon>Vibrionaceae</taxon>
        <taxon>Vibrio</taxon>
    </lineage>
</organism>
<reference evidence="3" key="1">
    <citation type="submission" date="2015-08" db="EMBL/GenBank/DDBJ databases">
        <title>Vibrio galatheae sp. nov., a novel member of the Vibrionaceae family isolated from the Solomon Islands.</title>
        <authorList>
            <person name="Giubergia S."/>
            <person name="Machado H."/>
            <person name="Mateiu R.V."/>
            <person name="Gram L."/>
        </authorList>
    </citation>
    <scope>NUCLEOTIDE SEQUENCE [LARGE SCALE GENOMIC DNA]</scope>
    <source>
        <strain evidence="3">DSM 19584</strain>
    </source>
</reference>
<evidence type="ECO:0000313" key="2">
    <source>
        <dbReference type="EMBL" id="KOO02046.1"/>
    </source>
</evidence>
<proteinExistence type="predicted"/>
<dbReference type="Proteomes" id="UP000037515">
    <property type="component" value="Unassembled WGS sequence"/>
</dbReference>
<evidence type="ECO:0000256" key="1">
    <source>
        <dbReference type="SAM" id="SignalP"/>
    </source>
</evidence>
<feature type="signal peptide" evidence="1">
    <location>
        <begin position="1"/>
        <end position="22"/>
    </location>
</feature>
<dbReference type="OrthoDB" id="8546843at2"/>
<sequence length="169" mass="17144">MNKKLVLAVIASAALMGCQSTSDSSTTNTATNTGGNAYSSIANAALLAAAQSWGQQNESTSVLAQAVQQNTNVTSEQAIGGVGSLLALAQNSLGQTQNNELAGLIPGYDMLQQTGLTSMIANSEMVKSSFSALGMDPSLVSTFAPIILQALQSQGASTGLLSSLGSIWQ</sequence>
<comment type="caution">
    <text evidence="2">The sequence shown here is derived from an EMBL/GenBank/DDBJ whole genome shotgun (WGS) entry which is preliminary data.</text>
</comment>
<dbReference type="Pfam" id="PF11075">
    <property type="entry name" value="DUF2780"/>
    <property type="match status" value="1"/>
</dbReference>
<dbReference type="STRING" id="693.AKJ17_17765"/>
<dbReference type="PROSITE" id="PS51257">
    <property type="entry name" value="PROKAR_LIPOPROTEIN"/>
    <property type="match status" value="1"/>
</dbReference>
<dbReference type="InterPro" id="IPR021302">
    <property type="entry name" value="DUF2780_VcgC/VcgE"/>
</dbReference>